<name>A0A199V9K5_ANACO</name>
<dbReference type="GeneID" id="109718776"/>
<dbReference type="PANTHER" id="PTHR35708">
    <property type="entry name" value="GB|AAD25831.1"/>
    <property type="match status" value="1"/>
</dbReference>
<dbReference type="PANTHER" id="PTHR35708:SF3">
    <property type="entry name" value="GB|AAD25831.1"/>
    <property type="match status" value="1"/>
</dbReference>
<evidence type="ECO:0000313" key="5">
    <source>
        <dbReference type="RefSeq" id="XP_020100766.1"/>
    </source>
</evidence>
<dbReference type="Proteomes" id="UP000515123">
    <property type="component" value="Linkage group 12"/>
</dbReference>
<evidence type="ECO:0000256" key="1">
    <source>
        <dbReference type="SAM" id="MobiDB-lite"/>
    </source>
</evidence>
<dbReference type="OrthoDB" id="784738at2759"/>
<dbReference type="Proteomes" id="UP000092600">
    <property type="component" value="Unassembled WGS sequence"/>
</dbReference>
<accession>A0A199V9K5</accession>
<reference evidence="2 3" key="1">
    <citation type="journal article" date="2016" name="DNA Res.">
        <title>The draft genome of MD-2 pineapple using hybrid error correction of long reads.</title>
        <authorList>
            <person name="Redwan R.M."/>
            <person name="Saidin A."/>
            <person name="Kumar S.V."/>
        </authorList>
    </citation>
    <scope>NUCLEOTIDE SEQUENCE [LARGE SCALE GENOMIC DNA]</scope>
    <source>
        <strain evidence="3">cv. MD2</strain>
        <tissue evidence="2">Leaf</tissue>
    </source>
</reference>
<gene>
    <name evidence="5" type="primary">LOC109718776</name>
    <name evidence="2" type="ORF">ACMD2_08967</name>
</gene>
<reference evidence="5" key="2">
    <citation type="submission" date="2025-04" db="UniProtKB">
        <authorList>
            <consortium name="RefSeq"/>
        </authorList>
    </citation>
    <scope>IDENTIFICATION</scope>
    <source>
        <tissue evidence="5">Leaf</tissue>
    </source>
</reference>
<keyword evidence="4" id="KW-1185">Reference proteome</keyword>
<feature type="compositionally biased region" description="Basic and acidic residues" evidence="1">
    <location>
        <begin position="98"/>
        <end position="108"/>
    </location>
</feature>
<evidence type="ECO:0000313" key="3">
    <source>
        <dbReference type="Proteomes" id="UP000092600"/>
    </source>
</evidence>
<protein>
    <submittedName>
        <fullName evidence="5">GPALPP motifs-containing protein 1-like</fullName>
    </submittedName>
</protein>
<dbReference type="AlphaFoldDB" id="A0A199V9K5"/>
<feature type="compositionally biased region" description="Acidic residues" evidence="1">
    <location>
        <begin position="109"/>
        <end position="124"/>
    </location>
</feature>
<sequence length="189" mass="20695">MRTHSPSLLKHPRSLAIALSLFLLLLCSCYCNISLFSAFLTLLVLSFSTCSLSLFSELRRLRETESAAKPPSSEQEEEEKGEKESSKKSASETGHLTRSLDESSKEDAISDDDDDDDDDDDESLIEIALPEGSYAGDDGDGPDLSEFSPESVLKQNGLMDQLLAEISEEDNLIEIDIARGSIKCSRLGI</sequence>
<proteinExistence type="predicted"/>
<dbReference type="EMBL" id="LSRQ01002677">
    <property type="protein sequence ID" value="OAY73480.1"/>
    <property type="molecule type" value="Genomic_DNA"/>
</dbReference>
<evidence type="ECO:0000313" key="4">
    <source>
        <dbReference type="Proteomes" id="UP000515123"/>
    </source>
</evidence>
<organism evidence="2 3">
    <name type="scientific">Ananas comosus</name>
    <name type="common">Pineapple</name>
    <name type="synonym">Ananas ananas</name>
    <dbReference type="NCBI Taxonomy" id="4615"/>
    <lineage>
        <taxon>Eukaryota</taxon>
        <taxon>Viridiplantae</taxon>
        <taxon>Streptophyta</taxon>
        <taxon>Embryophyta</taxon>
        <taxon>Tracheophyta</taxon>
        <taxon>Spermatophyta</taxon>
        <taxon>Magnoliopsida</taxon>
        <taxon>Liliopsida</taxon>
        <taxon>Poales</taxon>
        <taxon>Bromeliaceae</taxon>
        <taxon>Bromelioideae</taxon>
        <taxon>Ananas</taxon>
    </lineage>
</organism>
<dbReference type="PROSITE" id="PS51257">
    <property type="entry name" value="PROKAR_LIPOPROTEIN"/>
    <property type="match status" value="1"/>
</dbReference>
<evidence type="ECO:0000313" key="2">
    <source>
        <dbReference type="EMBL" id="OAY73480.1"/>
    </source>
</evidence>
<dbReference type="RefSeq" id="XP_020100766.1">
    <property type="nucleotide sequence ID" value="XM_020245177.1"/>
</dbReference>
<feature type="region of interest" description="Disordered" evidence="1">
    <location>
        <begin position="64"/>
        <end position="149"/>
    </location>
</feature>
<feature type="compositionally biased region" description="Basic and acidic residues" evidence="1">
    <location>
        <begin position="80"/>
        <end position="90"/>
    </location>
</feature>